<comment type="caution">
    <text evidence="2">The sequence shown here is derived from an EMBL/GenBank/DDBJ whole genome shotgun (WGS) entry which is preliminary data.</text>
</comment>
<feature type="region of interest" description="Disordered" evidence="1">
    <location>
        <begin position="73"/>
        <end position="102"/>
    </location>
</feature>
<protein>
    <recommendedName>
        <fullName evidence="4">Transposase</fullName>
    </recommendedName>
</protein>
<sequence>MSEISNKERGEANHQALIGYFDRIGAAIPRKPDGSADIAAIVRDVPLNDRQPIYQNKRNRDLCNDRFARHGIPPIAAKGSADTEPFQRPGASAPDEEKKALKRHNDQLQKELLVARAEAVELRRRMRRYEAIEIHLADTGRLPR</sequence>
<gene>
    <name evidence="2" type="ORF">GGR47_003821</name>
</gene>
<dbReference type="Proteomes" id="UP000528945">
    <property type="component" value="Unassembled WGS sequence"/>
</dbReference>
<evidence type="ECO:0008006" key="4">
    <source>
        <dbReference type="Google" id="ProtNLM"/>
    </source>
</evidence>
<keyword evidence="3" id="KW-1185">Reference proteome</keyword>
<dbReference type="RefSeq" id="WP_147037151.1">
    <property type="nucleotide sequence ID" value="NZ_JACIDB010000023.1"/>
</dbReference>
<organism evidence="2 3">
    <name type="scientific">Sphingomonas aquatilis</name>
    <dbReference type="NCBI Taxonomy" id="93063"/>
    <lineage>
        <taxon>Bacteria</taxon>
        <taxon>Pseudomonadati</taxon>
        <taxon>Pseudomonadota</taxon>
        <taxon>Alphaproteobacteria</taxon>
        <taxon>Sphingomonadales</taxon>
        <taxon>Sphingomonadaceae</taxon>
        <taxon>Sphingomonas</taxon>
    </lineage>
</organism>
<name>A0AAW3TWC6_9SPHN</name>
<proteinExistence type="predicted"/>
<dbReference type="EMBL" id="JACIDB010000023">
    <property type="protein sequence ID" value="MBB3877553.1"/>
    <property type="molecule type" value="Genomic_DNA"/>
</dbReference>
<evidence type="ECO:0000313" key="2">
    <source>
        <dbReference type="EMBL" id="MBB3877553.1"/>
    </source>
</evidence>
<accession>A0AAW3TWC6</accession>
<reference evidence="2 3" key="1">
    <citation type="submission" date="2020-08" db="EMBL/GenBank/DDBJ databases">
        <title>Genomic Encyclopedia of Type Strains, Phase IV (KMG-IV): sequencing the most valuable type-strain genomes for metagenomic binning, comparative biology and taxonomic classification.</title>
        <authorList>
            <person name="Goeker M."/>
        </authorList>
    </citation>
    <scope>NUCLEOTIDE SEQUENCE [LARGE SCALE GENOMIC DNA]</scope>
    <source>
        <strain evidence="2 3">DSM 15581</strain>
    </source>
</reference>
<evidence type="ECO:0000256" key="1">
    <source>
        <dbReference type="SAM" id="MobiDB-lite"/>
    </source>
</evidence>
<dbReference type="AlphaFoldDB" id="A0AAW3TWC6"/>
<evidence type="ECO:0000313" key="3">
    <source>
        <dbReference type="Proteomes" id="UP000528945"/>
    </source>
</evidence>